<dbReference type="EMBL" id="BAAAJE010000006">
    <property type="protein sequence ID" value="GAA1138246.1"/>
    <property type="molecule type" value="Genomic_DNA"/>
</dbReference>
<accession>A0ABP4EVY3</accession>
<protein>
    <recommendedName>
        <fullName evidence="3">Endonuclease</fullName>
    </recommendedName>
</protein>
<reference evidence="2" key="1">
    <citation type="journal article" date="2019" name="Int. J. Syst. Evol. Microbiol.">
        <title>The Global Catalogue of Microorganisms (GCM) 10K type strain sequencing project: providing services to taxonomists for standard genome sequencing and annotation.</title>
        <authorList>
            <consortium name="The Broad Institute Genomics Platform"/>
            <consortium name="The Broad Institute Genome Sequencing Center for Infectious Disease"/>
            <person name="Wu L."/>
            <person name="Ma J."/>
        </authorList>
    </citation>
    <scope>NUCLEOTIDE SEQUENCE [LARGE SCALE GENOMIC DNA]</scope>
    <source>
        <strain evidence="2">JCM 11813</strain>
    </source>
</reference>
<name>A0ABP4EVY3_9ACTN</name>
<gene>
    <name evidence="1" type="ORF">GCM10009606_17580</name>
</gene>
<dbReference type="Proteomes" id="UP001499979">
    <property type="component" value="Unassembled WGS sequence"/>
</dbReference>
<proteinExistence type="predicted"/>
<evidence type="ECO:0008006" key="3">
    <source>
        <dbReference type="Google" id="ProtNLM"/>
    </source>
</evidence>
<sequence length="250" mass="28551">MNAATFTHVHASGRFDASLADVRTDWDNFRADPAVKLITATEHGSGDHDKAFDADGWKGYRGHECVVVWRIDTFEPAWEPSFGPLARKHTFNRGSNRNATTWLTTVPLRHRETGRVVMVRVCHMPASVQDGERFRASEVRKVAAWTAALARWGHRCRRFKRDHPHAAQINVADWNVDLRRRHWRALIDAAMTQRCAWGKHLPTTGSLGRRLIDGAFIRLLRVESADVMRKGKSSDHKPVRFRYQITNKGA</sequence>
<evidence type="ECO:0000313" key="1">
    <source>
        <dbReference type="EMBL" id="GAA1138246.1"/>
    </source>
</evidence>
<comment type="caution">
    <text evidence="1">The sequence shown here is derived from an EMBL/GenBank/DDBJ whole genome shotgun (WGS) entry which is preliminary data.</text>
</comment>
<dbReference type="InterPro" id="IPR036691">
    <property type="entry name" value="Endo/exonu/phosph_ase_sf"/>
</dbReference>
<dbReference type="SUPFAM" id="SSF56219">
    <property type="entry name" value="DNase I-like"/>
    <property type="match status" value="1"/>
</dbReference>
<evidence type="ECO:0000313" key="2">
    <source>
        <dbReference type="Proteomes" id="UP001499979"/>
    </source>
</evidence>
<keyword evidence="2" id="KW-1185">Reference proteome</keyword>
<dbReference type="RefSeq" id="WP_343907122.1">
    <property type="nucleotide sequence ID" value="NZ_BAAAJE010000006.1"/>
</dbReference>
<organism evidence="1 2">
    <name type="scientific">Nocardioides aquiterrae</name>
    <dbReference type="NCBI Taxonomy" id="203799"/>
    <lineage>
        <taxon>Bacteria</taxon>
        <taxon>Bacillati</taxon>
        <taxon>Actinomycetota</taxon>
        <taxon>Actinomycetes</taxon>
        <taxon>Propionibacteriales</taxon>
        <taxon>Nocardioidaceae</taxon>
        <taxon>Nocardioides</taxon>
    </lineage>
</organism>